<accession>A0A0C3Q230</accession>
<reference evidence="1 2" key="1">
    <citation type="submission" date="2014-04" db="EMBL/GenBank/DDBJ databases">
        <authorList>
            <consortium name="DOE Joint Genome Institute"/>
            <person name="Kuo A."/>
            <person name="Girlanda M."/>
            <person name="Perotto S."/>
            <person name="Kohler A."/>
            <person name="Nagy L.G."/>
            <person name="Floudas D."/>
            <person name="Copeland A."/>
            <person name="Barry K.W."/>
            <person name="Cichocki N."/>
            <person name="Veneault-Fourrey C."/>
            <person name="LaButti K."/>
            <person name="Lindquist E.A."/>
            <person name="Lipzen A."/>
            <person name="Lundell T."/>
            <person name="Morin E."/>
            <person name="Murat C."/>
            <person name="Sun H."/>
            <person name="Tunlid A."/>
            <person name="Henrissat B."/>
            <person name="Grigoriev I.V."/>
            <person name="Hibbett D.S."/>
            <person name="Martin F."/>
            <person name="Nordberg H.P."/>
            <person name="Cantor M.N."/>
            <person name="Hua S.X."/>
        </authorList>
    </citation>
    <scope>NUCLEOTIDE SEQUENCE [LARGE SCALE GENOMIC DNA]</scope>
    <source>
        <strain evidence="1 2">MUT 4182</strain>
    </source>
</reference>
<dbReference type="EMBL" id="KN823585">
    <property type="protein sequence ID" value="KIO16364.1"/>
    <property type="molecule type" value="Genomic_DNA"/>
</dbReference>
<reference evidence="2" key="2">
    <citation type="submission" date="2015-01" db="EMBL/GenBank/DDBJ databases">
        <title>Evolutionary Origins and Diversification of the Mycorrhizal Mutualists.</title>
        <authorList>
            <consortium name="DOE Joint Genome Institute"/>
            <consortium name="Mycorrhizal Genomics Consortium"/>
            <person name="Kohler A."/>
            <person name="Kuo A."/>
            <person name="Nagy L.G."/>
            <person name="Floudas D."/>
            <person name="Copeland A."/>
            <person name="Barry K.W."/>
            <person name="Cichocki N."/>
            <person name="Veneault-Fourrey C."/>
            <person name="LaButti K."/>
            <person name="Lindquist E.A."/>
            <person name="Lipzen A."/>
            <person name="Lundell T."/>
            <person name="Morin E."/>
            <person name="Murat C."/>
            <person name="Riley R."/>
            <person name="Ohm R."/>
            <person name="Sun H."/>
            <person name="Tunlid A."/>
            <person name="Henrissat B."/>
            <person name="Grigoriev I.V."/>
            <person name="Hibbett D.S."/>
            <person name="Martin F."/>
        </authorList>
    </citation>
    <scope>NUCLEOTIDE SEQUENCE [LARGE SCALE GENOMIC DNA]</scope>
    <source>
        <strain evidence="2">MUT 4182</strain>
    </source>
</reference>
<evidence type="ECO:0000313" key="2">
    <source>
        <dbReference type="Proteomes" id="UP000054248"/>
    </source>
</evidence>
<sequence length="55" mass="5944">MICVPSDHKKLLLSSVCDIAPLGSFSITSQLPKRFLGVAPATFSSFIVFNDSTKQ</sequence>
<evidence type="ECO:0000313" key="1">
    <source>
        <dbReference type="EMBL" id="KIO16364.1"/>
    </source>
</evidence>
<protein>
    <submittedName>
        <fullName evidence="1">Uncharacterized protein</fullName>
    </submittedName>
</protein>
<organism evidence="1 2">
    <name type="scientific">Tulasnella calospora MUT 4182</name>
    <dbReference type="NCBI Taxonomy" id="1051891"/>
    <lineage>
        <taxon>Eukaryota</taxon>
        <taxon>Fungi</taxon>
        <taxon>Dikarya</taxon>
        <taxon>Basidiomycota</taxon>
        <taxon>Agaricomycotina</taxon>
        <taxon>Agaricomycetes</taxon>
        <taxon>Cantharellales</taxon>
        <taxon>Tulasnellaceae</taxon>
        <taxon>Tulasnella</taxon>
    </lineage>
</organism>
<name>A0A0C3Q230_9AGAM</name>
<dbReference type="HOGENOM" id="CLU_3034110_0_0_1"/>
<proteinExistence type="predicted"/>
<keyword evidence="2" id="KW-1185">Reference proteome</keyword>
<dbReference type="Proteomes" id="UP000054248">
    <property type="component" value="Unassembled WGS sequence"/>
</dbReference>
<gene>
    <name evidence="1" type="ORF">M407DRAFT_247003</name>
</gene>
<dbReference type="AlphaFoldDB" id="A0A0C3Q230"/>